<evidence type="ECO:0000256" key="1">
    <source>
        <dbReference type="ARBA" id="ARBA00009299"/>
    </source>
</evidence>
<gene>
    <name evidence="7" type="ORF">WA1_51490</name>
</gene>
<dbReference type="Pfam" id="PF05729">
    <property type="entry name" value="NACHT"/>
    <property type="match status" value="1"/>
</dbReference>
<dbReference type="InterPro" id="IPR011989">
    <property type="entry name" value="ARM-like"/>
</dbReference>
<dbReference type="Pfam" id="PF03130">
    <property type="entry name" value="HEAT_PBS"/>
    <property type="match status" value="1"/>
</dbReference>
<dbReference type="InterPro" id="IPR027417">
    <property type="entry name" value="P-loop_NTPase"/>
</dbReference>
<proteinExistence type="inferred from homology"/>
<comment type="caution">
    <text evidence="7">The sequence shown here is derived from an EMBL/GenBank/DDBJ whole genome shotgun (WGS) entry which is preliminary data.</text>
</comment>
<reference evidence="7 8" key="1">
    <citation type="journal article" date="2013" name="Genome Biol. Evol.">
        <title>Genomes of Stigonematalean cyanobacteria (subsection V) and the evolution of oxygenic photosynthesis from prokaryotes to plastids.</title>
        <authorList>
            <person name="Dagan T."/>
            <person name="Roettger M."/>
            <person name="Stucken K."/>
            <person name="Landan G."/>
            <person name="Koch R."/>
            <person name="Major P."/>
            <person name="Gould S.B."/>
            <person name="Goremykin V.V."/>
            <person name="Rippka R."/>
            <person name="Tandeau de Marsac N."/>
            <person name="Gugger M."/>
            <person name="Lockhart P.J."/>
            <person name="Allen J.F."/>
            <person name="Brune I."/>
            <person name="Maus I."/>
            <person name="Puhler A."/>
            <person name="Martin W.F."/>
        </authorList>
    </citation>
    <scope>NUCLEOTIDE SEQUENCE [LARGE SCALE GENOMIC DNA]</scope>
    <source>
        <strain evidence="7 8">PCC 7110</strain>
    </source>
</reference>
<dbReference type="SUPFAM" id="SSF48371">
    <property type="entry name" value="ARM repeat"/>
    <property type="match status" value="1"/>
</dbReference>
<evidence type="ECO:0000259" key="6">
    <source>
        <dbReference type="Pfam" id="PF12770"/>
    </source>
</evidence>
<dbReference type="RefSeq" id="WP_017740884.1">
    <property type="nucleotide sequence ID" value="NZ_KQ976356.1"/>
</dbReference>
<name>A0A139WQB4_9CYAN</name>
<dbReference type="SMART" id="SM00567">
    <property type="entry name" value="EZ_HEAT"/>
    <property type="match status" value="11"/>
</dbReference>
<evidence type="ECO:0008006" key="9">
    <source>
        <dbReference type="Google" id="ProtNLM"/>
    </source>
</evidence>
<dbReference type="Pfam" id="PF12770">
    <property type="entry name" value="CHAT"/>
    <property type="match status" value="1"/>
</dbReference>
<comment type="similarity">
    <text evidence="1">Belongs to the CpcE/RpcE/PecE family.</text>
</comment>
<dbReference type="Gene3D" id="3.40.50.300">
    <property type="entry name" value="P-loop containing nucleotide triphosphate hydrolases"/>
    <property type="match status" value="1"/>
</dbReference>
<dbReference type="GO" id="GO:0016491">
    <property type="term" value="F:oxidoreductase activity"/>
    <property type="evidence" value="ECO:0007669"/>
    <property type="project" value="TreeGrafter"/>
</dbReference>
<evidence type="ECO:0000313" key="7">
    <source>
        <dbReference type="EMBL" id="KYC34623.1"/>
    </source>
</evidence>
<dbReference type="SUPFAM" id="SSF52540">
    <property type="entry name" value="P-loop containing nucleoside triphosphate hydrolases"/>
    <property type="match status" value="1"/>
</dbReference>
<dbReference type="InterPro" id="IPR024983">
    <property type="entry name" value="CHAT_dom"/>
</dbReference>
<feature type="domain" description="NACHT" evidence="5">
    <location>
        <begin position="83"/>
        <end position="228"/>
    </location>
</feature>
<dbReference type="Gene3D" id="1.25.10.10">
    <property type="entry name" value="Leucine-rich Repeat Variant"/>
    <property type="match status" value="5"/>
</dbReference>
<dbReference type="GO" id="GO:0030089">
    <property type="term" value="C:phycobilisome"/>
    <property type="evidence" value="ECO:0007669"/>
    <property type="project" value="UniProtKB-KW"/>
</dbReference>
<dbReference type="Pfam" id="PF13646">
    <property type="entry name" value="HEAT_2"/>
    <property type="match status" value="4"/>
</dbReference>
<dbReference type="GO" id="GO:0016829">
    <property type="term" value="F:lyase activity"/>
    <property type="evidence" value="ECO:0007669"/>
    <property type="project" value="UniProtKB-KW"/>
</dbReference>
<evidence type="ECO:0000259" key="5">
    <source>
        <dbReference type="Pfam" id="PF05729"/>
    </source>
</evidence>
<dbReference type="EMBL" id="ANNX02000078">
    <property type="protein sequence ID" value="KYC34623.1"/>
    <property type="molecule type" value="Genomic_DNA"/>
</dbReference>
<evidence type="ECO:0000256" key="3">
    <source>
        <dbReference type="ARBA" id="ARBA00022738"/>
    </source>
</evidence>
<dbReference type="OrthoDB" id="462757at2"/>
<dbReference type="Proteomes" id="UP000076925">
    <property type="component" value="Unassembled WGS sequence"/>
</dbReference>
<feature type="domain" description="CHAT" evidence="6">
    <location>
        <begin position="1079"/>
        <end position="1347"/>
    </location>
</feature>
<protein>
    <recommendedName>
        <fullName evidence="9">NACHT domain-containing protein</fullName>
    </recommendedName>
</protein>
<evidence type="ECO:0000256" key="4">
    <source>
        <dbReference type="ARBA" id="ARBA00023239"/>
    </source>
</evidence>
<dbReference type="InterPro" id="IPR004155">
    <property type="entry name" value="PBS_lyase_HEAT"/>
</dbReference>
<sequence>MIPDFQKYLQSVCNAYQRWWDLYIITDVEGRKTAQRQNLPSPFDFGLMVETVSPKQQNRGDTQEETERLPVQEGLRKYAENHVLLVGKPGSGKSTALARLLLEEAEKTKSLGGSGCIPVLVELRQYKTSMLELIEDFLGRHELYLDVEIKTLLRKGQFLLLVDGLNELPNEEARRELKTFRQNNPKTPMIFTTRDLGFGGDLGIEKKLEMQPLKEEQMQQFIRAYLPEKGEEMLRRLGGRLREFGQTPLLLWMLCDLFKQSGNLPPNLGLVFRCFTQSYVGNVKDDVPVSGESRRWWEELLKHLAFTMMQGETPKELRVVIDRQEAEEILTKFLECKVDYPSSRAKEWLEDLLKHHLIQVTSNKKIEFRHQMLQEYYAAEYLWQLLPSLNDDNLLKQHYLNYLKWTEPLALMLALVDNEKQALRIVKLALDVDLQLGARLAGSVKQNFQVKTVTLIIELNVPQLLKNRLLGITRSEVAIDALRKAWNDKDSDVSSSATFALGQIGSEAAISELLKALENPNVNVYRRAAEWLAYLDCQAAIPGLRKKLADLNSSISNSCSDKDVLLWMSIVRALGKLSRQEAISELHEKVLVLDEPFNMFVMLGAARLLGQLDGEGVLPQLLKALEDPKSHIRKNAAIILGQMGEKTAIPGLLKISSQDLDAMVRLSATEALVNLDSKVAIPILLKKLVEPDNYIREQAAKILIKLNSPVTYPNLLELLNHPDENISWVTTIVLGQLGKEEALPKLLKELKNEIFGVRRTAALMLEQVCSQKHIPELLQTLEDQYYCVRRSAAIALGHLGRKEAIPELLKALRHYYPSDNFADVQAVRNLNGQTVIFPGISNEELETLGSEDAIELWLCELDNLNIYIRVAEALGKISTKEAIEGLLGALQYSRYHTRWAAAIALGQLGRKEGNSELLEALDHHDPDFRKKVVEALSKLDNEETIQKLLNCLETQDSFVCKGAAEVLEKISSPTALSYLWDIRLTGREELAEIIEVIQTHCKLYNYRIAQSSSKVEETKTKSETMKYKDFQILVDNNNKIRASSEQGDVSGEFHLEMDQIKLELNLIKLQQTDRELLKDIGSKLYQALFPNQINARFHATMSGAQAHEYSVRLRLIFQSPQLAALPWEFLYDEGSNTFLGNNTQTVLSRYIDVPLQRRVIAASLPLKVLLVISSPTDLAKLDATGEETLIREALKKHIESGKIELDVIQEATSRNINQKLREKLYNIFHFIGHGVFENNKGYIALENTNKTAKLLDDEGFANFFLGNRSLGLAVLNSCQGAEVSEQQIFAGIAPNLVRRGIPAVVAMQYPILDNTAKLFADEFYRTLALGYPVDAAIQTTRNAISQDVGLDKRDFATPVLYMRAPDGIILNSCTI</sequence>
<dbReference type="InterPro" id="IPR016024">
    <property type="entry name" value="ARM-type_fold"/>
</dbReference>
<evidence type="ECO:0000313" key="8">
    <source>
        <dbReference type="Proteomes" id="UP000076925"/>
    </source>
</evidence>
<evidence type="ECO:0000256" key="2">
    <source>
        <dbReference type="ARBA" id="ARBA00022549"/>
    </source>
</evidence>
<accession>A0A139WQB4</accession>
<keyword evidence="4" id="KW-0456">Lyase</keyword>
<keyword evidence="3" id="KW-0605">Phycobilisome</keyword>
<keyword evidence="2" id="KW-0042">Antenna complex</keyword>
<keyword evidence="8" id="KW-1185">Reference proteome</keyword>
<dbReference type="PANTHER" id="PTHR12697:SF5">
    <property type="entry name" value="DEOXYHYPUSINE HYDROXYLASE"/>
    <property type="match status" value="1"/>
</dbReference>
<dbReference type="InterPro" id="IPR007111">
    <property type="entry name" value="NACHT_NTPase"/>
</dbReference>
<dbReference type="PANTHER" id="PTHR12697">
    <property type="entry name" value="PBS LYASE HEAT-LIKE PROTEIN"/>
    <property type="match status" value="1"/>
</dbReference>
<organism evidence="7 8">
    <name type="scientific">Scytonema hofmannii PCC 7110</name>
    <dbReference type="NCBI Taxonomy" id="128403"/>
    <lineage>
        <taxon>Bacteria</taxon>
        <taxon>Bacillati</taxon>
        <taxon>Cyanobacteriota</taxon>
        <taxon>Cyanophyceae</taxon>
        <taxon>Nostocales</taxon>
        <taxon>Scytonemataceae</taxon>
        <taxon>Scytonema</taxon>
    </lineage>
</organism>
<dbReference type="STRING" id="128403.WA1_51490"/>